<dbReference type="PANTHER" id="PTHR24567:SF74">
    <property type="entry name" value="HTH-TYPE TRANSCRIPTIONAL REGULATOR ARCR"/>
    <property type="match status" value="1"/>
</dbReference>
<dbReference type="Pfam" id="PF13545">
    <property type="entry name" value="HTH_Crp_2"/>
    <property type="match status" value="1"/>
</dbReference>
<sequence>MMMIGKDAMARSVRVQPGALAADGSLDLDARKRRIIRRGALGNAASPASQNVLAEAGTIQRVAKGRPLVSQGEATTSIAMISLGRVRLTRGLSDGKTLSLGYRGAGDVLGEAALGGVANHRESAIATEDVESLLVPLQVFKNLMASDANFAAVLVSSLIERHTDTEERLASMLFRNVEARLCEFLLKAAIRWGIPDPRGVLISAPFTHQEMASMIGSTRETVTLTLGELRRKGVIEIDRRRIVVLDRDALKSRV</sequence>
<dbReference type="InterPro" id="IPR036390">
    <property type="entry name" value="WH_DNA-bd_sf"/>
</dbReference>
<dbReference type="eggNOG" id="COG0664">
    <property type="taxonomic scope" value="Bacteria"/>
</dbReference>
<reference evidence="6 7" key="1">
    <citation type="submission" date="2013-05" db="EMBL/GenBank/DDBJ databases">
        <title>Genome assembly of Chondromyces apiculatus DSM 436.</title>
        <authorList>
            <person name="Sharma G."/>
            <person name="Khatri I."/>
            <person name="Kaur C."/>
            <person name="Mayilraj S."/>
            <person name="Subramanian S."/>
        </authorList>
    </citation>
    <scope>NUCLEOTIDE SEQUENCE [LARGE SCALE GENOMIC DNA]</scope>
    <source>
        <strain evidence="6 7">DSM 436</strain>
    </source>
</reference>
<keyword evidence="1" id="KW-0805">Transcription regulation</keyword>
<dbReference type="InterPro" id="IPR000595">
    <property type="entry name" value="cNMP-bd_dom"/>
</dbReference>
<dbReference type="InterPro" id="IPR036388">
    <property type="entry name" value="WH-like_DNA-bd_sf"/>
</dbReference>
<dbReference type="GO" id="GO:0005829">
    <property type="term" value="C:cytosol"/>
    <property type="evidence" value="ECO:0007669"/>
    <property type="project" value="TreeGrafter"/>
</dbReference>
<dbReference type="Pfam" id="PF00027">
    <property type="entry name" value="cNMP_binding"/>
    <property type="match status" value="1"/>
</dbReference>
<dbReference type="AlphaFoldDB" id="A0A017TGE3"/>
<dbReference type="GO" id="GO:0003677">
    <property type="term" value="F:DNA binding"/>
    <property type="evidence" value="ECO:0007669"/>
    <property type="project" value="UniProtKB-KW"/>
</dbReference>
<keyword evidence="6" id="KW-0675">Receptor</keyword>
<dbReference type="CDD" id="cd00038">
    <property type="entry name" value="CAP_ED"/>
    <property type="match status" value="1"/>
</dbReference>
<dbReference type="SUPFAM" id="SSF46785">
    <property type="entry name" value="Winged helix' DNA-binding domain"/>
    <property type="match status" value="1"/>
</dbReference>
<dbReference type="PROSITE" id="PS50042">
    <property type="entry name" value="CNMP_BINDING_3"/>
    <property type="match status" value="1"/>
</dbReference>
<accession>A0A017TGE3</accession>
<organism evidence="6 7">
    <name type="scientific">Chondromyces apiculatus DSM 436</name>
    <dbReference type="NCBI Taxonomy" id="1192034"/>
    <lineage>
        <taxon>Bacteria</taxon>
        <taxon>Pseudomonadati</taxon>
        <taxon>Myxococcota</taxon>
        <taxon>Polyangia</taxon>
        <taxon>Polyangiales</taxon>
        <taxon>Polyangiaceae</taxon>
        <taxon>Chondromyces</taxon>
    </lineage>
</organism>
<keyword evidence="3" id="KW-0804">Transcription</keyword>
<evidence type="ECO:0000313" key="7">
    <source>
        <dbReference type="Proteomes" id="UP000019678"/>
    </source>
</evidence>
<dbReference type="PROSITE" id="PS51063">
    <property type="entry name" value="HTH_CRP_2"/>
    <property type="match status" value="1"/>
</dbReference>
<dbReference type="SUPFAM" id="SSF51206">
    <property type="entry name" value="cAMP-binding domain-like"/>
    <property type="match status" value="1"/>
</dbReference>
<keyword evidence="7" id="KW-1185">Reference proteome</keyword>
<evidence type="ECO:0000256" key="2">
    <source>
        <dbReference type="ARBA" id="ARBA00023125"/>
    </source>
</evidence>
<keyword evidence="2" id="KW-0238">DNA-binding</keyword>
<proteinExistence type="predicted"/>
<dbReference type="InterPro" id="IPR050397">
    <property type="entry name" value="Env_Response_Regulators"/>
</dbReference>
<evidence type="ECO:0000313" key="6">
    <source>
        <dbReference type="EMBL" id="EYF07890.1"/>
    </source>
</evidence>
<gene>
    <name evidence="6" type="ORF">CAP_6912</name>
</gene>
<dbReference type="PRINTS" id="PR00034">
    <property type="entry name" value="HTHCRP"/>
</dbReference>
<dbReference type="SMART" id="SM00419">
    <property type="entry name" value="HTH_CRP"/>
    <property type="match status" value="1"/>
</dbReference>
<dbReference type="PANTHER" id="PTHR24567">
    <property type="entry name" value="CRP FAMILY TRANSCRIPTIONAL REGULATORY PROTEIN"/>
    <property type="match status" value="1"/>
</dbReference>
<dbReference type="GO" id="GO:0003700">
    <property type="term" value="F:DNA-binding transcription factor activity"/>
    <property type="evidence" value="ECO:0007669"/>
    <property type="project" value="TreeGrafter"/>
</dbReference>
<dbReference type="Gene3D" id="1.10.10.10">
    <property type="entry name" value="Winged helix-like DNA-binding domain superfamily/Winged helix DNA-binding domain"/>
    <property type="match status" value="1"/>
</dbReference>
<dbReference type="InterPro" id="IPR014710">
    <property type="entry name" value="RmlC-like_jellyroll"/>
</dbReference>
<dbReference type="InterPro" id="IPR012318">
    <property type="entry name" value="HTH_CRP"/>
</dbReference>
<feature type="domain" description="Cyclic nucleotide-binding" evidence="4">
    <location>
        <begin position="41"/>
        <end position="161"/>
    </location>
</feature>
<dbReference type="Gene3D" id="2.60.120.10">
    <property type="entry name" value="Jelly Rolls"/>
    <property type="match status" value="1"/>
</dbReference>
<dbReference type="SMART" id="SM00100">
    <property type="entry name" value="cNMP"/>
    <property type="match status" value="1"/>
</dbReference>
<protein>
    <submittedName>
        <fullName evidence="6">Cyclic AMP receptor protein</fullName>
    </submittedName>
</protein>
<dbReference type="EMBL" id="ASRX01000006">
    <property type="protein sequence ID" value="EYF07890.1"/>
    <property type="molecule type" value="Genomic_DNA"/>
</dbReference>
<dbReference type="STRING" id="1192034.CAP_6912"/>
<evidence type="ECO:0000259" key="4">
    <source>
        <dbReference type="PROSITE" id="PS50042"/>
    </source>
</evidence>
<evidence type="ECO:0000256" key="3">
    <source>
        <dbReference type="ARBA" id="ARBA00023163"/>
    </source>
</evidence>
<dbReference type="Proteomes" id="UP000019678">
    <property type="component" value="Unassembled WGS sequence"/>
</dbReference>
<dbReference type="InterPro" id="IPR018490">
    <property type="entry name" value="cNMP-bd_dom_sf"/>
</dbReference>
<comment type="caution">
    <text evidence="6">The sequence shown here is derived from an EMBL/GenBank/DDBJ whole genome shotgun (WGS) entry which is preliminary data.</text>
</comment>
<feature type="domain" description="HTH crp-type" evidence="5">
    <location>
        <begin position="175"/>
        <end position="248"/>
    </location>
</feature>
<evidence type="ECO:0000259" key="5">
    <source>
        <dbReference type="PROSITE" id="PS51063"/>
    </source>
</evidence>
<evidence type="ECO:0000256" key="1">
    <source>
        <dbReference type="ARBA" id="ARBA00023015"/>
    </source>
</evidence>
<name>A0A017TGE3_9BACT</name>